<evidence type="ECO:0000256" key="2">
    <source>
        <dbReference type="ARBA" id="ARBA00004569"/>
    </source>
</evidence>
<dbReference type="Pfam" id="PF08991">
    <property type="entry name" value="CMC4"/>
    <property type="match status" value="1"/>
</dbReference>
<evidence type="ECO:0000313" key="6">
    <source>
        <dbReference type="EMBL" id="PAV19611.1"/>
    </source>
</evidence>
<keyword evidence="7" id="KW-1185">Reference proteome</keyword>
<dbReference type="SUPFAM" id="SSF47072">
    <property type="entry name" value="Cysteine alpha-hairpin motif"/>
    <property type="match status" value="1"/>
</dbReference>
<accession>A0A286UJ23</accession>
<keyword evidence="4" id="KW-0496">Mitochondrion</keyword>
<comment type="caution">
    <text evidence="6">The sequence shown here is derived from an EMBL/GenBank/DDBJ whole genome shotgun (WGS) entry which is preliminary data.</text>
</comment>
<evidence type="ECO:0000313" key="7">
    <source>
        <dbReference type="Proteomes" id="UP000217199"/>
    </source>
</evidence>
<reference evidence="6 7" key="1">
    <citation type="journal article" date="2017" name="Mol. Ecol.">
        <title>Comparative and population genomic landscape of Phellinus noxius: A hypervariable fungus causing root rot in trees.</title>
        <authorList>
            <person name="Chung C.L."/>
            <person name="Lee T.J."/>
            <person name="Akiba M."/>
            <person name="Lee H.H."/>
            <person name="Kuo T.H."/>
            <person name="Liu D."/>
            <person name="Ke H.M."/>
            <person name="Yokoi T."/>
            <person name="Roa M.B."/>
            <person name="Lu M.J."/>
            <person name="Chang Y.Y."/>
            <person name="Ann P.J."/>
            <person name="Tsai J.N."/>
            <person name="Chen C.Y."/>
            <person name="Tzean S.S."/>
            <person name="Ota Y."/>
            <person name="Hattori T."/>
            <person name="Sahashi N."/>
            <person name="Liou R.F."/>
            <person name="Kikuchi T."/>
            <person name="Tsai I.J."/>
        </authorList>
    </citation>
    <scope>NUCLEOTIDE SEQUENCE [LARGE SCALE GENOMIC DNA]</scope>
    <source>
        <strain evidence="6 7">FFPRI411160</strain>
    </source>
</reference>
<evidence type="ECO:0000256" key="5">
    <source>
        <dbReference type="ARBA" id="ARBA00023157"/>
    </source>
</evidence>
<dbReference type="AlphaFoldDB" id="A0A286UJ23"/>
<dbReference type="OrthoDB" id="9971592at2759"/>
<evidence type="ECO:0000256" key="4">
    <source>
        <dbReference type="ARBA" id="ARBA00023128"/>
    </source>
</evidence>
<keyword evidence="5" id="KW-1015">Disulfide bond</keyword>
<dbReference type="Proteomes" id="UP000217199">
    <property type="component" value="Unassembled WGS sequence"/>
</dbReference>
<dbReference type="EMBL" id="NBII01000004">
    <property type="protein sequence ID" value="PAV19611.1"/>
    <property type="molecule type" value="Genomic_DNA"/>
</dbReference>
<comment type="subcellular location">
    <subcellularLocation>
        <location evidence="2">Mitochondrion intermembrane space</location>
    </subcellularLocation>
</comment>
<dbReference type="PROSITE" id="PS51808">
    <property type="entry name" value="CHCH"/>
    <property type="match status" value="1"/>
</dbReference>
<comment type="function">
    <text evidence="1">Required for the assembly of cytochrome c oxidase.</text>
</comment>
<dbReference type="GO" id="GO:0033108">
    <property type="term" value="P:mitochondrial respiratory chain complex assembly"/>
    <property type="evidence" value="ECO:0007669"/>
    <property type="project" value="TreeGrafter"/>
</dbReference>
<proteinExistence type="predicted"/>
<dbReference type="Gene3D" id="1.10.287.1130">
    <property type="entry name" value="CytochromE C oxidase copper chaperone"/>
    <property type="match status" value="1"/>
</dbReference>
<dbReference type="STRING" id="2282107.A0A286UJ23"/>
<dbReference type="PANTHER" id="PTHR46811">
    <property type="entry name" value="COILED-COIL-HELIX-COILED-COIL-HELIX DOMAIN-CONTAINING PROTEIN 7"/>
    <property type="match status" value="1"/>
</dbReference>
<evidence type="ECO:0000256" key="1">
    <source>
        <dbReference type="ARBA" id="ARBA00003875"/>
    </source>
</evidence>
<sequence>MSENGNETSATTLAPSDDLKIPKDYKEHFRTHKKVVTKFVDPCQEASKASMDCLNRNDYNRDKCLDFFEAYKECKKTWLEQRREDGLNGKNNKIHIST</sequence>
<gene>
    <name evidence="6" type="ORF">PNOK_0454500</name>
</gene>
<name>A0A286UJ23_9AGAM</name>
<dbReference type="InParanoid" id="A0A286UJ23"/>
<dbReference type="InterPro" id="IPR027179">
    <property type="entry name" value="CMC4"/>
</dbReference>
<dbReference type="InterPro" id="IPR051040">
    <property type="entry name" value="COX23"/>
</dbReference>
<evidence type="ECO:0000256" key="3">
    <source>
        <dbReference type="ARBA" id="ARBA00019406"/>
    </source>
</evidence>
<dbReference type="PANTHER" id="PTHR46811:SF1">
    <property type="entry name" value="COILED-COIL-HELIX-COILED-COIL-HELIX DOMAIN-CONTAINING PROTEIN 7"/>
    <property type="match status" value="1"/>
</dbReference>
<organism evidence="6 7">
    <name type="scientific">Pyrrhoderma noxium</name>
    <dbReference type="NCBI Taxonomy" id="2282107"/>
    <lineage>
        <taxon>Eukaryota</taxon>
        <taxon>Fungi</taxon>
        <taxon>Dikarya</taxon>
        <taxon>Basidiomycota</taxon>
        <taxon>Agaricomycotina</taxon>
        <taxon>Agaricomycetes</taxon>
        <taxon>Hymenochaetales</taxon>
        <taxon>Hymenochaetaceae</taxon>
        <taxon>Pyrrhoderma</taxon>
    </lineage>
</organism>
<dbReference type="InterPro" id="IPR009069">
    <property type="entry name" value="Cys_alpha_HP_mot_SF"/>
</dbReference>
<dbReference type="GO" id="GO:0005758">
    <property type="term" value="C:mitochondrial intermembrane space"/>
    <property type="evidence" value="ECO:0007669"/>
    <property type="project" value="UniProtKB-SubCell"/>
</dbReference>
<protein>
    <recommendedName>
        <fullName evidence="3">Cx9C motif-containing protein 4, mitochondrial</fullName>
    </recommendedName>
</protein>